<name>A0A8I2ZSY1_VERLO</name>
<feature type="region of interest" description="Disordered" evidence="2">
    <location>
        <begin position="1416"/>
        <end position="1439"/>
    </location>
</feature>
<evidence type="ECO:0000256" key="2">
    <source>
        <dbReference type="SAM" id="MobiDB-lite"/>
    </source>
</evidence>
<feature type="compositionally biased region" description="Low complexity" evidence="2">
    <location>
        <begin position="92"/>
        <end position="105"/>
    </location>
</feature>
<dbReference type="Pfam" id="PF22960">
    <property type="entry name" value="WHD_UBR1"/>
    <property type="match status" value="1"/>
</dbReference>
<dbReference type="PANTHER" id="PTHR21497:SF24">
    <property type="entry name" value="E3 UBIQUITIN-PROTEIN LIGASE UBR1"/>
    <property type="match status" value="1"/>
</dbReference>
<dbReference type="CDD" id="cd16482">
    <property type="entry name" value="RING-H2_UBR1-like"/>
    <property type="match status" value="1"/>
</dbReference>
<dbReference type="InterPro" id="IPR044046">
    <property type="entry name" value="E3_ligase_UBR-like_C"/>
</dbReference>
<comment type="pathway">
    <text evidence="1">Protein modification; protein ubiquitination.</text>
</comment>
<dbReference type="GO" id="GO:0061630">
    <property type="term" value="F:ubiquitin protein ligase activity"/>
    <property type="evidence" value="ECO:0007669"/>
    <property type="project" value="UniProtKB-UniRule"/>
</dbReference>
<evidence type="ECO:0000259" key="3">
    <source>
        <dbReference type="Pfam" id="PF18995"/>
    </source>
</evidence>
<dbReference type="Proteomes" id="UP000689129">
    <property type="component" value="Unassembled WGS sequence"/>
</dbReference>
<evidence type="ECO:0000259" key="4">
    <source>
        <dbReference type="Pfam" id="PF22960"/>
    </source>
</evidence>
<keyword evidence="1" id="KW-0862">Zinc</keyword>
<feature type="compositionally biased region" description="Acidic residues" evidence="2">
    <location>
        <begin position="559"/>
        <end position="573"/>
    </location>
</feature>
<comment type="function">
    <text evidence="1">Ubiquitin ligase protein which is a component of the N-end rule pathway. Recognizes and binds to proteins bearing specific N-terminal residues that are destabilizing according to the N-end rule, leading to their ubiquitination and subsequent degradation.</text>
</comment>
<reference evidence="5" key="1">
    <citation type="journal article" date="2021" name="Mol. Plant Pathol.">
        <title>A 20-kb lineage-specific genomic region tames virulence in pathogenic amphidiploid Verticillium longisporum.</title>
        <authorList>
            <person name="Harting R."/>
            <person name="Starke J."/>
            <person name="Kusch H."/>
            <person name="Poggeler S."/>
            <person name="Maurus I."/>
            <person name="Schluter R."/>
            <person name="Landesfeind M."/>
            <person name="Bulla I."/>
            <person name="Nowrousian M."/>
            <person name="de Jonge R."/>
            <person name="Stahlhut G."/>
            <person name="Hoff K.J."/>
            <person name="Asshauer K.P."/>
            <person name="Thurmer A."/>
            <person name="Stanke M."/>
            <person name="Daniel R."/>
            <person name="Morgenstern B."/>
            <person name="Thomma B.P.H.J."/>
            <person name="Kronstad J.W."/>
            <person name="Braus-Stromeyer S.A."/>
            <person name="Braus G.H."/>
        </authorList>
    </citation>
    <scope>NUCLEOTIDE SEQUENCE</scope>
    <source>
        <strain evidence="5">Vl32</strain>
    </source>
</reference>
<feature type="region of interest" description="Disordered" evidence="2">
    <location>
        <begin position="82"/>
        <end position="135"/>
    </location>
</feature>
<comment type="similarity">
    <text evidence="1">Belongs to the E3 ubiquitin-protein ligase UBR1-like family.</text>
</comment>
<feature type="domain" description="E3 ubiquitin-protein ligase UBR1-like winged-helix" evidence="4">
    <location>
        <begin position="1168"/>
        <end position="1232"/>
    </location>
</feature>
<keyword evidence="1" id="KW-0833">Ubl conjugation pathway</keyword>
<dbReference type="Pfam" id="PF18995">
    <property type="entry name" value="PRT6_C"/>
    <property type="match status" value="1"/>
</dbReference>
<proteinExistence type="inferred from homology"/>
<organism evidence="5 6">
    <name type="scientific">Verticillium longisporum</name>
    <name type="common">Verticillium dahliae var. longisporum</name>
    <dbReference type="NCBI Taxonomy" id="100787"/>
    <lineage>
        <taxon>Eukaryota</taxon>
        <taxon>Fungi</taxon>
        <taxon>Dikarya</taxon>
        <taxon>Ascomycota</taxon>
        <taxon>Pezizomycotina</taxon>
        <taxon>Sordariomycetes</taxon>
        <taxon>Hypocreomycetidae</taxon>
        <taxon>Glomerellales</taxon>
        <taxon>Plectosphaerellaceae</taxon>
        <taxon>Verticillium</taxon>
    </lineage>
</organism>
<dbReference type="EC" id="2.3.2.27" evidence="1"/>
<accession>A0A8I2ZSY1</accession>
<comment type="caution">
    <text evidence="5">The sequence shown here is derived from an EMBL/GenBank/DDBJ whole genome shotgun (WGS) entry which is preliminary data.</text>
</comment>
<dbReference type="GO" id="GO:0071596">
    <property type="term" value="P:ubiquitin-dependent protein catabolic process via the N-end rule pathway"/>
    <property type="evidence" value="ECO:0007669"/>
    <property type="project" value="UniProtKB-UniRule"/>
</dbReference>
<keyword evidence="1" id="KW-0863">Zinc-finger</keyword>
<gene>
    <name evidence="5" type="ORF">HYQ45_005393</name>
</gene>
<protein>
    <recommendedName>
        <fullName evidence="1">E3 ubiquitin-protein ligase</fullName>
        <ecNumber evidence="1">2.3.2.27</ecNumber>
    </recommendedName>
</protein>
<dbReference type="OrthoDB" id="26387at2759"/>
<comment type="catalytic activity">
    <reaction evidence="1">
        <text>S-ubiquitinyl-[E2 ubiquitin-conjugating enzyme]-L-cysteine + [acceptor protein]-L-lysine = [E2 ubiquitin-conjugating enzyme]-L-cysteine + N(6)-ubiquitinyl-[acceptor protein]-L-lysine.</text>
        <dbReference type="EC" id="2.3.2.27"/>
    </reaction>
</comment>
<dbReference type="InterPro" id="IPR039164">
    <property type="entry name" value="UBR1-like"/>
</dbReference>
<feature type="domain" description="E3 ubiquitin-protein ligase UBR-like C-terminal" evidence="3">
    <location>
        <begin position="1763"/>
        <end position="2251"/>
    </location>
</feature>
<feature type="region of interest" description="Disordered" evidence="2">
    <location>
        <begin position="555"/>
        <end position="611"/>
    </location>
</feature>
<keyword evidence="1" id="KW-0808">Transferase</keyword>
<dbReference type="InterPro" id="IPR055194">
    <property type="entry name" value="UBR1-like_WH"/>
</dbReference>
<feature type="region of interest" description="Disordered" evidence="2">
    <location>
        <begin position="623"/>
        <end position="690"/>
    </location>
</feature>
<keyword evidence="1" id="KW-0479">Metal-binding</keyword>
<feature type="compositionally biased region" description="Polar residues" evidence="2">
    <location>
        <begin position="676"/>
        <end position="685"/>
    </location>
</feature>
<dbReference type="GO" id="GO:0008270">
    <property type="term" value="F:zinc ion binding"/>
    <property type="evidence" value="ECO:0007669"/>
    <property type="project" value="UniProtKB-UniRule"/>
</dbReference>
<dbReference type="GO" id="GO:0016567">
    <property type="term" value="P:protein ubiquitination"/>
    <property type="evidence" value="ECO:0007669"/>
    <property type="project" value="UniProtKB-UniRule"/>
</dbReference>
<sequence>MNEHIHKTHQAPSPMSITSNIAATVLPSGEAHHRDGRLSCSTTTVSVDNASSSNPASDVHTICLLATETYLSERRANWRLRGGGRVSRQRPQRPSSSPRGSRWVPYVPPSQDSDGEHGHRRRRSSTGERPTGSLLGNVSRISTALWKQAMRDRLYVLRSERMALENMGQLLDWAETIAEGDKGEEMEPMRVLTAGRNLCAWLGDEVGVEMMEALDPPPPTATSSTCTTAPRSVLELLTQARHAFALKFWKDHQYPAQYRIHLQLATYSYDTRPLLQFTTSSTTHFPTERQLCEFLRDLPARHNYRYEGSAPSDLLESLFWSLAGGERHMGLLFPQGRPSHDMKLRDAQGAVEGAEYTEAARGKRCGHIFKPGEASYSLAPEAYGEGPVGNTEFALVLWNDEKHTVEDVQKQVARACRTTEAVGLTRATETDFLGRSILNHLDDLDRLLEMAKKLEEIKVTVTIRSSRDTFREQMCGTLIDWLSDISGCSVGNDHHILRQLVCQEMMKPWRKGSPGTHAVVGKSGIYDEEKLFRQAEMQSAMAHHFVLQMLQMRGIPGQQDDDDDGELTDEDDTDMGREEGGPPSSDPPLPPLLLQYYHDVRPDPGEMGIDWRGSDQALEEDEATMAGYPPPPPPPAQAARRANRERDNTPSDSDTADPLIAPAVYAKANLEIPKTPGNTEKTQSPKPGRYWLETPPGYMDRGEMPPAEDVFQRVRLDWLILFDLRMWKKVRNDLRSLYISTVVSIPEFKRILGLRFAGLYTTLAQLYLIGDREPDHSIINLSLQMLTTPSITAEIVERGNFMTSLLAILYTFLTTRQVGYPWDVSSNAVLAFDSGSVTNRRMYHFYLDLKYLFGSPHVQEKLRCEERYLLQFLDLVKLHQGIGPNVRAVGEHVEYETDSWITASLVTREINRLAKQLADSFRNVPENEVQYVARAIRLTAKTVILNSLGAERHRFKQAEIKDEVKFKTLGDFEFVHESARYDVVKFTVEEDPISLHHALHYTLSWLIECGKSLPAFSMRALLSFTPQDLLLQPKSMGRKSTARRDNTPEDHLMAAIDYPLRVCAWLAQIKANMWVGVNQRDVSHHRDIFLLQTAMVICDPNRVLAAIIDRFGMEKWVKGLFEQKPNAQDDSQHLDVVEDMIHLLIVLLSDRTSLITVEDEPNPGTLAIRRDIIHTLCFKPLSFNEISNKLPEKFQELEDFHRILDEMTTFKPPEGVSDVGTFELKDEYLEYLREESETAYRKKMARRTGKTVEEIVYEPKLRPIPSGLFKDLSAFTGAGMFAQTIYYSLLYPLVAAKFTPTVPGTRIETFLQVVLHLVLIAVSEDHTNEDDMTEESLKSFISIALSRPARSNFLPEAPNAKTIVALLDMMSTKEEFKACHPRIGLILKRMRQKRPRSFENAYMRLGVSVDRIETASPANNSAEEERERKKKAALSRQAKVMAQFQQQQKSFMDNQGDVDWGSDLEDDDALKPTEDRKNTWKYPTGTCILCQEDTDDRRLYGTFALFNQSSILRQTDLQDPDFVREAFHTPANLDRSAEDIRPFGVAHENRQEVTKVNANGESFTAERQTIGKGFPAKLSRPGPVSIGCGHMMHFSCFETYVEATNRRHHHQIARHHPEDLRRREFVCPLCKALGNAFLPVIWKGQEESYPSVLDQGSRSFADFLETEMRSAYYVRGATRPPDQVQSSFARYTKDAVTAALAEKASQLYEEAWSTEDSASSELPLVTPLSSVFSAMNTPMTSRRSTSNDAGGLLGELVRVYRRLRDTVQMNGFQTRHPVDPREMRERDEIIYSDVLVRVVGNSISATEIQQRGVEAQSGLTLLEKIPEQVLTHLRILSETTTSYIAVGGLKARGDNRVEEEFRRDSERQHCQLFMSQYFGEETDNTRRPVDIYPPLMSQDSFLFFNECCFGLVQAHDYDVNHILKLCYLAEIVKVVYHMSKNIPAHVWVGYLVNCQARDASLKHFAEFCLAITRMAMDINAAPSDVGSDFDLSNTAFGQPELDSLESYYAFVKKYAQVFLRKSVVLLYVKYGVDFNSHVSPAPEQDELERLSEALQLPDFDKMVASLTEHGPHAGWSPSTSALVSGWVRHQILWPGSVEEKELPASAQLSHPAIFELVGLPKTFDTLIEEATKRKCPSTGMDVSDPMICLLCGDVFCGQAVCCLKEEAVPGDREPQRIGGSQQHMRKCQKNIGLFLNIRKCCIFYLFRMSGSYSSAPYIDKYGETDLGLRHGRQLFLSQRRYDSMLRNTFLSHGVPSFISRKLEAEINNGGWETI</sequence>
<dbReference type="EMBL" id="JAEMWZ010000090">
    <property type="protein sequence ID" value="KAG7137242.1"/>
    <property type="molecule type" value="Genomic_DNA"/>
</dbReference>
<evidence type="ECO:0000313" key="5">
    <source>
        <dbReference type="EMBL" id="KAG7137242.1"/>
    </source>
</evidence>
<evidence type="ECO:0000256" key="1">
    <source>
        <dbReference type="RuleBase" id="RU366018"/>
    </source>
</evidence>
<feature type="region of interest" description="Disordered" evidence="2">
    <location>
        <begin position="1453"/>
        <end position="1477"/>
    </location>
</feature>
<dbReference type="PANTHER" id="PTHR21497">
    <property type="entry name" value="UBIQUITIN LIGASE E3 ALPHA-RELATED"/>
    <property type="match status" value="1"/>
</dbReference>
<evidence type="ECO:0000313" key="6">
    <source>
        <dbReference type="Proteomes" id="UP000689129"/>
    </source>
</evidence>
<dbReference type="GO" id="GO:0000151">
    <property type="term" value="C:ubiquitin ligase complex"/>
    <property type="evidence" value="ECO:0007669"/>
    <property type="project" value="TreeGrafter"/>
</dbReference>
<dbReference type="GO" id="GO:0005737">
    <property type="term" value="C:cytoplasm"/>
    <property type="evidence" value="ECO:0007669"/>
    <property type="project" value="TreeGrafter"/>
</dbReference>